<proteinExistence type="predicted"/>
<dbReference type="AlphaFoldDB" id="A0ABD1Z2L5"/>
<organism evidence="2 3">
    <name type="scientific">Riccia fluitans</name>
    <dbReference type="NCBI Taxonomy" id="41844"/>
    <lineage>
        <taxon>Eukaryota</taxon>
        <taxon>Viridiplantae</taxon>
        <taxon>Streptophyta</taxon>
        <taxon>Embryophyta</taxon>
        <taxon>Marchantiophyta</taxon>
        <taxon>Marchantiopsida</taxon>
        <taxon>Marchantiidae</taxon>
        <taxon>Marchantiales</taxon>
        <taxon>Ricciaceae</taxon>
        <taxon>Riccia</taxon>
    </lineage>
</organism>
<sequence>MRGPQYHGYRERRRARRLAISLPWYATWSSSSSSRSGENDEQQQYVTGGSNKMMNCDSKAMTMMGIGYGPQFGDDLTLDLALHLINGVESE</sequence>
<dbReference type="Proteomes" id="UP001605036">
    <property type="component" value="Unassembled WGS sequence"/>
</dbReference>
<name>A0ABD1Z2L5_9MARC</name>
<evidence type="ECO:0000313" key="2">
    <source>
        <dbReference type="EMBL" id="KAL2641748.1"/>
    </source>
</evidence>
<reference evidence="2 3" key="1">
    <citation type="submission" date="2024-09" db="EMBL/GenBank/DDBJ databases">
        <title>Chromosome-scale assembly of Riccia fluitans.</title>
        <authorList>
            <person name="Paukszto L."/>
            <person name="Sawicki J."/>
            <person name="Karawczyk K."/>
            <person name="Piernik-Szablinska J."/>
            <person name="Szczecinska M."/>
            <person name="Mazdziarz M."/>
        </authorList>
    </citation>
    <scope>NUCLEOTIDE SEQUENCE [LARGE SCALE GENOMIC DNA]</scope>
    <source>
        <strain evidence="2">Rf_01</strain>
        <tissue evidence="2">Aerial parts of the thallus</tissue>
    </source>
</reference>
<accession>A0ABD1Z2L5</accession>
<feature type="compositionally biased region" description="Polar residues" evidence="1">
    <location>
        <begin position="42"/>
        <end position="52"/>
    </location>
</feature>
<evidence type="ECO:0000313" key="3">
    <source>
        <dbReference type="Proteomes" id="UP001605036"/>
    </source>
</evidence>
<protein>
    <submittedName>
        <fullName evidence="2">Uncharacterized protein</fullName>
    </submittedName>
</protein>
<dbReference type="EMBL" id="JBHFFA010000002">
    <property type="protein sequence ID" value="KAL2641748.1"/>
    <property type="molecule type" value="Genomic_DNA"/>
</dbReference>
<feature type="region of interest" description="Disordered" evidence="1">
    <location>
        <begin position="28"/>
        <end position="52"/>
    </location>
</feature>
<evidence type="ECO:0000256" key="1">
    <source>
        <dbReference type="SAM" id="MobiDB-lite"/>
    </source>
</evidence>
<gene>
    <name evidence="2" type="ORF">R1flu_009335</name>
</gene>
<comment type="caution">
    <text evidence="2">The sequence shown here is derived from an EMBL/GenBank/DDBJ whole genome shotgun (WGS) entry which is preliminary data.</text>
</comment>
<keyword evidence="3" id="KW-1185">Reference proteome</keyword>